<comment type="caution">
    <text evidence="1">The sequence shown here is derived from an EMBL/GenBank/DDBJ whole genome shotgun (WGS) entry which is preliminary data.</text>
</comment>
<dbReference type="AlphaFoldDB" id="A0A6L2NMA8"/>
<dbReference type="EMBL" id="BKCJ010009512">
    <property type="protein sequence ID" value="GEU87306.1"/>
    <property type="molecule type" value="Genomic_DNA"/>
</dbReference>
<accession>A0A6L2NMA8</accession>
<sequence length="157" mass="18205">MEDHDHPIITTIEIPHGLHQGRNFLQYFGGREGSDDSMLEQIDIPDILHLQRRFLESHGCLILTVRYVVNTDEFMTPILERWSIRSNVWSSGLGEREKDSFLVINISGKVVKYNLISKTISQIFYIGSNQMDDDYEFFPPYTVAHNTYDFILSFASV</sequence>
<protein>
    <submittedName>
        <fullName evidence="1">Uncharacterized protein</fullName>
    </submittedName>
</protein>
<name>A0A6L2NMA8_TANCI</name>
<evidence type="ECO:0000313" key="1">
    <source>
        <dbReference type="EMBL" id="GEU87306.1"/>
    </source>
</evidence>
<proteinExistence type="predicted"/>
<gene>
    <name evidence="1" type="ORF">Tci_059284</name>
</gene>
<organism evidence="1">
    <name type="scientific">Tanacetum cinerariifolium</name>
    <name type="common">Dalmatian daisy</name>
    <name type="synonym">Chrysanthemum cinerariifolium</name>
    <dbReference type="NCBI Taxonomy" id="118510"/>
    <lineage>
        <taxon>Eukaryota</taxon>
        <taxon>Viridiplantae</taxon>
        <taxon>Streptophyta</taxon>
        <taxon>Embryophyta</taxon>
        <taxon>Tracheophyta</taxon>
        <taxon>Spermatophyta</taxon>
        <taxon>Magnoliopsida</taxon>
        <taxon>eudicotyledons</taxon>
        <taxon>Gunneridae</taxon>
        <taxon>Pentapetalae</taxon>
        <taxon>asterids</taxon>
        <taxon>campanulids</taxon>
        <taxon>Asterales</taxon>
        <taxon>Asteraceae</taxon>
        <taxon>Asteroideae</taxon>
        <taxon>Anthemideae</taxon>
        <taxon>Anthemidinae</taxon>
        <taxon>Tanacetum</taxon>
    </lineage>
</organism>
<reference evidence="1" key="1">
    <citation type="journal article" date="2019" name="Sci. Rep.">
        <title>Draft genome of Tanacetum cinerariifolium, the natural source of mosquito coil.</title>
        <authorList>
            <person name="Yamashiro T."/>
            <person name="Shiraishi A."/>
            <person name="Satake H."/>
            <person name="Nakayama K."/>
        </authorList>
    </citation>
    <scope>NUCLEOTIDE SEQUENCE</scope>
</reference>